<dbReference type="HAMAP" id="MF_02019">
    <property type="entry name" value="MurF"/>
    <property type="match status" value="1"/>
</dbReference>
<feature type="binding site" evidence="11">
    <location>
        <position position="511"/>
    </location>
    <ligand>
        <name>meso-2,6-diaminopimelate</name>
        <dbReference type="ChEBI" id="CHEBI:57791"/>
    </ligand>
</feature>
<dbReference type="Gene3D" id="3.40.1390.10">
    <property type="entry name" value="MurE/MurF, N-terminal domain"/>
    <property type="match status" value="2"/>
</dbReference>
<dbReference type="InterPro" id="IPR036615">
    <property type="entry name" value="Mur_ligase_C_dom_sf"/>
</dbReference>
<accession>A0A1H0UKF4</accession>
<evidence type="ECO:0000256" key="7">
    <source>
        <dbReference type="ARBA" id="ARBA00022960"/>
    </source>
</evidence>
<dbReference type="InterPro" id="IPR000713">
    <property type="entry name" value="Mur_ligase_N"/>
</dbReference>
<dbReference type="InterPro" id="IPR004101">
    <property type="entry name" value="Mur_ligase_C"/>
</dbReference>
<dbReference type="SUPFAM" id="SSF63418">
    <property type="entry name" value="MurE/MurF N-terminal domain"/>
    <property type="match status" value="2"/>
</dbReference>
<dbReference type="Pfam" id="PF08245">
    <property type="entry name" value="Mur_ligase_M"/>
    <property type="match status" value="2"/>
</dbReference>
<dbReference type="InterPro" id="IPR005863">
    <property type="entry name" value="UDP-N-AcMur_synth"/>
</dbReference>
<feature type="domain" description="Mur ligase central" evidence="17">
    <location>
        <begin position="651"/>
        <end position="857"/>
    </location>
</feature>
<feature type="binding site" evidence="11">
    <location>
        <begin position="173"/>
        <end position="174"/>
    </location>
    <ligand>
        <name>UDP-N-acetyl-alpha-D-muramoyl-L-alanyl-D-glutamate</name>
        <dbReference type="ChEBI" id="CHEBI:83900"/>
    </ligand>
</feature>
<dbReference type="HAMAP" id="MF_00208">
    <property type="entry name" value="MurE"/>
    <property type="match status" value="1"/>
</dbReference>
<proteinExistence type="inferred from homology"/>
<keyword evidence="11" id="KW-0460">Magnesium</keyword>
<feature type="domain" description="Mur ligase central" evidence="17">
    <location>
        <begin position="124"/>
        <end position="341"/>
    </location>
</feature>
<dbReference type="SUPFAM" id="SSF53623">
    <property type="entry name" value="MurD-like peptide ligases, catalytic domain"/>
    <property type="match status" value="2"/>
</dbReference>
<organism evidence="18 19">
    <name type="scientific">Desulforhopalus singaporensis</name>
    <dbReference type="NCBI Taxonomy" id="91360"/>
    <lineage>
        <taxon>Bacteria</taxon>
        <taxon>Pseudomonadati</taxon>
        <taxon>Thermodesulfobacteriota</taxon>
        <taxon>Desulfobulbia</taxon>
        <taxon>Desulfobulbales</taxon>
        <taxon>Desulfocapsaceae</taxon>
        <taxon>Desulforhopalus</taxon>
    </lineage>
</organism>
<evidence type="ECO:0000256" key="11">
    <source>
        <dbReference type="HAMAP-Rule" id="MF_00208"/>
    </source>
</evidence>
<feature type="domain" description="Mur ligase C-terminal" evidence="16">
    <location>
        <begin position="881"/>
        <end position="1011"/>
    </location>
</feature>
<comment type="cofactor">
    <cofactor evidence="11">
        <name>Mg(2+)</name>
        <dbReference type="ChEBI" id="CHEBI:18420"/>
    </cofactor>
</comment>
<evidence type="ECO:0000256" key="6">
    <source>
        <dbReference type="ARBA" id="ARBA00022840"/>
    </source>
</evidence>
<dbReference type="STRING" id="91360.SAMN05660330_03599"/>
<feature type="binding site" evidence="11">
    <location>
        <begin position="442"/>
        <end position="445"/>
    </location>
    <ligand>
        <name>meso-2,6-diaminopimelate</name>
        <dbReference type="ChEBI" id="CHEBI:57791"/>
    </ligand>
</feature>
<name>A0A1H0UKF4_9BACT</name>
<dbReference type="EMBL" id="FNJI01000033">
    <property type="protein sequence ID" value="SDP66573.1"/>
    <property type="molecule type" value="Genomic_DNA"/>
</dbReference>
<comment type="catalytic activity">
    <reaction evidence="11">
        <text>UDP-N-acetyl-alpha-D-muramoyl-L-alanyl-D-glutamate + meso-2,6-diaminopimelate + ATP = UDP-N-acetyl-alpha-D-muramoyl-L-alanyl-gamma-D-glutamyl-meso-2,6-diaminopimelate + ADP + phosphate + H(+)</text>
        <dbReference type="Rhea" id="RHEA:23676"/>
        <dbReference type="ChEBI" id="CHEBI:15378"/>
        <dbReference type="ChEBI" id="CHEBI:30616"/>
        <dbReference type="ChEBI" id="CHEBI:43474"/>
        <dbReference type="ChEBI" id="CHEBI:57791"/>
        <dbReference type="ChEBI" id="CHEBI:83900"/>
        <dbReference type="ChEBI" id="CHEBI:83905"/>
        <dbReference type="ChEBI" id="CHEBI:456216"/>
        <dbReference type="EC" id="6.3.2.13"/>
    </reaction>
</comment>
<keyword evidence="8 12" id="KW-0573">Peptidoglycan synthesis</keyword>
<keyword evidence="7 12" id="KW-0133">Cell shape</keyword>
<keyword evidence="4 12" id="KW-0132">Cell division</keyword>
<comment type="caution">
    <text evidence="11">Lacks conserved residue(s) required for the propagation of feature annotation.</text>
</comment>
<feature type="domain" description="Mur ligase N-terminal catalytic" evidence="15">
    <location>
        <begin position="568"/>
        <end position="635"/>
    </location>
</feature>
<keyword evidence="3 12" id="KW-0436">Ligase</keyword>
<dbReference type="NCBIfam" id="TIGR01143">
    <property type="entry name" value="murF"/>
    <property type="match status" value="1"/>
</dbReference>
<comment type="similarity">
    <text evidence="1 11">Belongs to the MurCDEF family. MurE subfamily.</text>
</comment>
<dbReference type="GO" id="GO:0005737">
    <property type="term" value="C:cytoplasm"/>
    <property type="evidence" value="ECO:0007669"/>
    <property type="project" value="UniProtKB-SubCell"/>
</dbReference>
<feature type="binding site" evidence="11">
    <location>
        <position position="515"/>
    </location>
    <ligand>
        <name>meso-2,6-diaminopimelate</name>
        <dbReference type="ChEBI" id="CHEBI:57791"/>
    </ligand>
</feature>
<feature type="binding site" evidence="11">
    <location>
        <position position="208"/>
    </location>
    <ligand>
        <name>UDP-N-acetyl-alpha-D-muramoyl-L-alanyl-D-glutamate</name>
        <dbReference type="ChEBI" id="CHEBI:83900"/>
    </ligand>
</feature>
<comment type="subcellular location">
    <subcellularLocation>
        <location evidence="12 13">Cytoplasm</location>
    </subcellularLocation>
</comment>
<keyword evidence="5 12" id="KW-0547">Nucleotide-binding</keyword>
<evidence type="ECO:0000256" key="3">
    <source>
        <dbReference type="ARBA" id="ARBA00022598"/>
    </source>
</evidence>
<dbReference type="InterPro" id="IPR036565">
    <property type="entry name" value="Mur-like_cat_sf"/>
</dbReference>
<sequence length="1030" mass="110608">MLRKSLTRLLANSQYQGLYCPPNLDASTIEPLAVTADSRTVCPGSFFVAHAGLTNDGHDFITDAAAGGAVAILCQTGRLSPGEIDGLVGRGVTVVETADTARAYGIVVANYYDNPAQSLTLVGITGTNGKTTVSYLVEQVLVQAGVSVGVIGTVNNRYTVPEKDTKVLATQLTTPDPLVLHRVLREMVDNGVTHVIMEVSSHALAQSRVNTLRFDIAAFTNLSRDHLDYHKDMDNYFQSKMLLFTGHLAENAQTVIPQCPESGEGHEHVHALMYLNDVCCGKDRQCITWGRGDNATISLSEHIESLDKSTLTVVVDGEKIGVTTPLVGYFNVENVLAAIGICKAAGIAMDTTRQALTTAAGAPGRLEKVAADKGWRLDGATVMVDYAHTPDALLKVLTTVKALPHGRLYCIFGCGGDRDRGKRPVMGAVAARFADVVIVTDDNPRSEEPGLIISEIMDGVAESGMRVRDIEWLLSQENRNEKGCVVVRQRAEAIGHGVRAALPGDIVIIAGKGHENYQLTRNGKKFFDDRLQARNALYSWGIEQLLKATGGTLAAGKSDDALLGEVVSDSRKYTQNGIFVALKGEIHDGHDHAAQAVANGCRCVVVDHPLGLPDGSCVQIQVADTTAALGDLAAFRRRAVRECCDQVVVGITGSCGKTTVKEMVAAIFNRKWPEGEAYPDGVVLKTKGNFNNLVGLPLSLLPLGVHQRGVILEMGMNVPGEIARLAEIADPDISCITNIHGAHLAGLGSVEGVARAKEELYRATSDEATLVVNLDDERIKKLSENYRQRRVTFSLVPVDGDNACDMRLQPDLWVADRRMKDDGTTTFTLHHGLNVAEVTLFVPGEHNVANALCAAAIGVAAGATLAQIAAGLRDFRAPDKRMQIVKSPQGLSIINDTYNANPASMKAGLTTLKQICRGGSYAVLGDMLELGDDSQAAHYDIGRVVARLNIDEVVVTGEFRNHILCGAVENGFPRERIRTFDDKEHVVSWLMSEIGRKGGCGDDMVLVKASRGLRFETIVDELLGAAGDNH</sequence>
<feature type="binding site" evidence="11">
    <location>
        <position position="200"/>
    </location>
    <ligand>
        <name>UDP-N-acetyl-alpha-D-muramoyl-L-alanyl-D-glutamate</name>
        <dbReference type="ChEBI" id="CHEBI:83900"/>
    </ligand>
</feature>
<evidence type="ECO:0000259" key="15">
    <source>
        <dbReference type="Pfam" id="PF01225"/>
    </source>
</evidence>
<dbReference type="Gene3D" id="3.90.190.20">
    <property type="entry name" value="Mur ligase, C-terminal domain"/>
    <property type="match status" value="2"/>
</dbReference>
<comment type="function">
    <text evidence="12 14">Involved in cell wall formation. Catalyzes the final step in the synthesis of UDP-N-acetylmuramoyl-pentapeptide, the precursor of murein.</text>
</comment>
<dbReference type="EC" id="6.3.2.10" evidence="12"/>
<keyword evidence="19" id="KW-1185">Reference proteome</keyword>
<dbReference type="InterPro" id="IPR018109">
    <property type="entry name" value="Folylpolyglutamate_synth_CS"/>
</dbReference>
<dbReference type="GO" id="GO:0008360">
    <property type="term" value="P:regulation of cell shape"/>
    <property type="evidence" value="ECO:0007669"/>
    <property type="project" value="UniProtKB-KW"/>
</dbReference>
<dbReference type="GO" id="GO:0008765">
    <property type="term" value="F:UDP-N-acetylmuramoylalanyl-D-glutamate-2,6-diaminopimelate ligase activity"/>
    <property type="evidence" value="ECO:0007669"/>
    <property type="project" value="UniProtKB-UniRule"/>
</dbReference>
<evidence type="ECO:0000256" key="14">
    <source>
        <dbReference type="RuleBase" id="RU004136"/>
    </source>
</evidence>
<dbReference type="GO" id="GO:0005524">
    <property type="term" value="F:ATP binding"/>
    <property type="evidence" value="ECO:0007669"/>
    <property type="project" value="UniProtKB-UniRule"/>
</dbReference>
<comment type="similarity">
    <text evidence="12">Belongs to the MurCDEF family. MurF subfamily.</text>
</comment>
<evidence type="ECO:0000256" key="13">
    <source>
        <dbReference type="RuleBase" id="RU004135"/>
    </source>
</evidence>
<dbReference type="GO" id="GO:0009252">
    <property type="term" value="P:peptidoglycan biosynthetic process"/>
    <property type="evidence" value="ECO:0007669"/>
    <property type="project" value="UniProtKB-UniRule"/>
</dbReference>
<gene>
    <name evidence="12" type="primary">murF</name>
    <name evidence="11" type="synonym">murE</name>
    <name evidence="18" type="ORF">SAMN05660330_03599</name>
</gene>
<comment type="pathway">
    <text evidence="12 13">Cell wall biogenesis; peptidoglycan biosynthesis.</text>
</comment>
<dbReference type="SUPFAM" id="SSF53244">
    <property type="entry name" value="MurD-like peptide ligases, peptide-binding domain"/>
    <property type="match status" value="2"/>
</dbReference>
<dbReference type="GO" id="GO:0004326">
    <property type="term" value="F:tetrahydrofolylpolyglutamate synthase activity"/>
    <property type="evidence" value="ECO:0007669"/>
    <property type="project" value="InterPro"/>
</dbReference>
<keyword evidence="2 12" id="KW-0963">Cytoplasm</keyword>
<evidence type="ECO:0000256" key="9">
    <source>
        <dbReference type="ARBA" id="ARBA00023306"/>
    </source>
</evidence>
<evidence type="ECO:0000256" key="12">
    <source>
        <dbReference type="HAMAP-Rule" id="MF_02019"/>
    </source>
</evidence>
<keyword evidence="9 12" id="KW-0131">Cell cycle</keyword>
<dbReference type="NCBIfam" id="NF001126">
    <property type="entry name" value="PRK00139.1-4"/>
    <property type="match status" value="1"/>
</dbReference>
<evidence type="ECO:0000313" key="18">
    <source>
        <dbReference type="EMBL" id="SDP66573.1"/>
    </source>
</evidence>
<feature type="short sequence motif" description="Meso-diaminopimelate recognition motif" evidence="11">
    <location>
        <begin position="442"/>
        <end position="445"/>
    </location>
</feature>
<dbReference type="GO" id="GO:0000287">
    <property type="term" value="F:magnesium ion binding"/>
    <property type="evidence" value="ECO:0007669"/>
    <property type="project" value="UniProtKB-UniRule"/>
</dbReference>
<evidence type="ECO:0000256" key="4">
    <source>
        <dbReference type="ARBA" id="ARBA00022618"/>
    </source>
</evidence>
<dbReference type="Gene3D" id="3.40.1190.10">
    <property type="entry name" value="Mur-like, catalytic domain"/>
    <property type="match status" value="2"/>
</dbReference>
<dbReference type="OrthoDB" id="9800958at2"/>
<dbReference type="AlphaFoldDB" id="A0A1H0UKF4"/>
<protein>
    <recommendedName>
        <fullName evidence="11 12">Multifunctional fusion protein</fullName>
    </recommendedName>
    <domain>
        <recommendedName>
            <fullName evidence="11">UDP-N-acetylmuramoyl-L-alanyl-D-glutamate--2,6-diaminopimelate ligase</fullName>
            <ecNumber evidence="11">6.3.2.13</ecNumber>
        </recommendedName>
        <alternativeName>
            <fullName evidence="11">Meso-A2pm-adding enzyme</fullName>
        </alternativeName>
        <alternativeName>
            <fullName evidence="11">Meso-diaminopimelate-adding enzyme</fullName>
        </alternativeName>
        <alternativeName>
            <fullName evidence="11">UDP-MurNAc-L-Ala-D-Glu:meso-diaminopimelate ligase</fullName>
        </alternativeName>
        <alternativeName>
            <fullName evidence="11">UDP-MurNAc-tripeptide synthetase</fullName>
        </alternativeName>
        <alternativeName>
            <fullName evidence="11">UDP-N-acetylmuramyl-tripeptide synthetase</fullName>
        </alternativeName>
    </domain>
    <domain>
        <recommendedName>
            <fullName evidence="12">UDP-N-acetylmuramoyl-tripeptide--D-alanyl-D-alanine ligase</fullName>
            <ecNumber evidence="12">6.3.2.10</ecNumber>
        </recommendedName>
        <alternativeName>
            <fullName evidence="12">D-alanyl-D-alanine-adding enzyme</fullName>
        </alternativeName>
    </domain>
</protein>
<dbReference type="Pfam" id="PF02875">
    <property type="entry name" value="Mur_ligase_C"/>
    <property type="match status" value="2"/>
</dbReference>
<feature type="domain" description="Mur ligase C-terminal" evidence="16">
    <location>
        <begin position="364"/>
        <end position="513"/>
    </location>
</feature>
<evidence type="ECO:0000256" key="1">
    <source>
        <dbReference type="ARBA" id="ARBA00005898"/>
    </source>
</evidence>
<comment type="catalytic activity">
    <reaction evidence="12 14">
        <text>D-alanyl-D-alanine + UDP-N-acetyl-alpha-D-muramoyl-L-alanyl-gamma-D-glutamyl-meso-2,6-diaminopimelate + ATP = UDP-N-acetyl-alpha-D-muramoyl-L-alanyl-gamma-D-glutamyl-meso-2,6-diaminopimeloyl-D-alanyl-D-alanine + ADP + phosphate + H(+)</text>
        <dbReference type="Rhea" id="RHEA:28374"/>
        <dbReference type="ChEBI" id="CHEBI:15378"/>
        <dbReference type="ChEBI" id="CHEBI:30616"/>
        <dbReference type="ChEBI" id="CHEBI:43474"/>
        <dbReference type="ChEBI" id="CHEBI:57822"/>
        <dbReference type="ChEBI" id="CHEBI:61386"/>
        <dbReference type="ChEBI" id="CHEBI:83905"/>
        <dbReference type="ChEBI" id="CHEBI:456216"/>
        <dbReference type="EC" id="6.3.2.10"/>
    </reaction>
</comment>
<dbReference type="InterPro" id="IPR013221">
    <property type="entry name" value="Mur_ligase_cen"/>
</dbReference>
<dbReference type="PANTHER" id="PTHR23135">
    <property type="entry name" value="MUR LIGASE FAMILY MEMBER"/>
    <property type="match status" value="1"/>
</dbReference>
<evidence type="ECO:0000313" key="19">
    <source>
        <dbReference type="Proteomes" id="UP000199073"/>
    </source>
</evidence>
<keyword evidence="10 12" id="KW-0961">Cell wall biogenesis/degradation</keyword>
<feature type="modified residue" description="N6-carboxylysine" evidence="11">
    <location>
        <position position="240"/>
    </location>
</feature>
<dbReference type="PROSITE" id="PS01011">
    <property type="entry name" value="FOLYLPOLYGLU_SYNT_1"/>
    <property type="match status" value="1"/>
</dbReference>
<evidence type="ECO:0000256" key="2">
    <source>
        <dbReference type="ARBA" id="ARBA00022490"/>
    </source>
</evidence>
<dbReference type="InterPro" id="IPR035911">
    <property type="entry name" value="MurE/MurF_N"/>
</dbReference>
<feature type="binding site" evidence="12">
    <location>
        <begin position="653"/>
        <end position="659"/>
    </location>
    <ligand>
        <name>ATP</name>
        <dbReference type="ChEBI" id="CHEBI:30616"/>
    </ligand>
</feature>
<dbReference type="NCBIfam" id="TIGR01085">
    <property type="entry name" value="murE"/>
    <property type="match status" value="1"/>
</dbReference>
<feature type="binding site" evidence="11">
    <location>
        <position position="206"/>
    </location>
    <ligand>
        <name>UDP-N-acetyl-alpha-D-muramoyl-L-alanyl-D-glutamate</name>
        <dbReference type="ChEBI" id="CHEBI:83900"/>
    </ligand>
</feature>
<dbReference type="GO" id="GO:0051301">
    <property type="term" value="P:cell division"/>
    <property type="evidence" value="ECO:0007669"/>
    <property type="project" value="UniProtKB-KW"/>
</dbReference>
<evidence type="ECO:0000259" key="16">
    <source>
        <dbReference type="Pfam" id="PF02875"/>
    </source>
</evidence>
<dbReference type="UniPathway" id="UPA00219"/>
<dbReference type="GO" id="GO:0071555">
    <property type="term" value="P:cell wall organization"/>
    <property type="evidence" value="ECO:0007669"/>
    <property type="project" value="UniProtKB-KW"/>
</dbReference>
<dbReference type="Pfam" id="PF01225">
    <property type="entry name" value="Mur_ligase"/>
    <property type="match status" value="2"/>
</dbReference>
<evidence type="ECO:0000256" key="5">
    <source>
        <dbReference type="ARBA" id="ARBA00022741"/>
    </source>
</evidence>
<keyword evidence="6 12" id="KW-0067">ATP-binding</keyword>
<dbReference type="GO" id="GO:0008766">
    <property type="term" value="F:UDP-N-acetylmuramoylalanyl-D-glutamyl-2,6-diaminopimelate-D-alanyl-D-alanine ligase activity"/>
    <property type="evidence" value="ECO:0007669"/>
    <property type="project" value="RHEA"/>
</dbReference>
<comment type="PTM">
    <text evidence="11">Carboxylation is probably crucial for Mg(2+) binding and, consequently, for the gamma-phosphate positioning of ATP.</text>
</comment>
<feature type="binding site" evidence="11">
    <location>
        <begin position="126"/>
        <end position="132"/>
    </location>
    <ligand>
        <name>ATP</name>
        <dbReference type="ChEBI" id="CHEBI:30616"/>
    </ligand>
</feature>
<evidence type="ECO:0000256" key="10">
    <source>
        <dbReference type="ARBA" id="ARBA00023316"/>
    </source>
</evidence>
<feature type="domain" description="Mur ligase N-terminal catalytic" evidence="15">
    <location>
        <begin position="34"/>
        <end position="109"/>
    </location>
</feature>
<dbReference type="PANTHER" id="PTHR23135:SF4">
    <property type="entry name" value="UDP-N-ACETYLMURAMOYL-L-ALANYL-D-GLUTAMATE--2,6-DIAMINOPIMELATE LIGASE MURE HOMOLOG, CHLOROPLASTIC"/>
    <property type="match status" value="1"/>
</dbReference>
<dbReference type="Proteomes" id="UP000199073">
    <property type="component" value="Unassembled WGS sequence"/>
</dbReference>
<reference evidence="18 19" key="1">
    <citation type="submission" date="2016-10" db="EMBL/GenBank/DDBJ databases">
        <authorList>
            <person name="de Groot N.N."/>
        </authorList>
    </citation>
    <scope>NUCLEOTIDE SEQUENCE [LARGE SCALE GENOMIC DNA]</scope>
    <source>
        <strain evidence="18 19">DSM 12130</strain>
    </source>
</reference>
<comment type="function">
    <text evidence="11">Catalyzes the addition of meso-diaminopimelic acid to the nucleotide precursor UDP-N-acetylmuramoyl-L-alanyl-D-glutamate (UMAG) in the biosynthesis of bacterial cell-wall peptidoglycan.</text>
</comment>
<dbReference type="RefSeq" id="WP_092225359.1">
    <property type="nucleotide sequence ID" value="NZ_FNJI01000033.1"/>
</dbReference>
<dbReference type="InterPro" id="IPR005761">
    <property type="entry name" value="UDP-N-AcMur-Glu-dNH2Pim_ligase"/>
</dbReference>
<feature type="binding site" evidence="11">
    <location>
        <position position="418"/>
    </location>
    <ligand>
        <name>meso-2,6-diaminopimelate</name>
        <dbReference type="ChEBI" id="CHEBI:57791"/>
    </ligand>
</feature>
<feature type="binding site" evidence="11">
    <location>
        <position position="38"/>
    </location>
    <ligand>
        <name>UDP-N-acetyl-alpha-D-muramoyl-L-alanyl-D-glutamate</name>
        <dbReference type="ChEBI" id="CHEBI:83900"/>
    </ligand>
</feature>
<dbReference type="EC" id="6.3.2.13" evidence="11"/>
<evidence type="ECO:0000259" key="17">
    <source>
        <dbReference type="Pfam" id="PF08245"/>
    </source>
</evidence>
<dbReference type="GO" id="GO:0047480">
    <property type="term" value="F:UDP-N-acetylmuramoyl-tripeptide-D-alanyl-D-alanine ligase activity"/>
    <property type="evidence" value="ECO:0007669"/>
    <property type="project" value="UniProtKB-UniRule"/>
</dbReference>
<evidence type="ECO:0000256" key="8">
    <source>
        <dbReference type="ARBA" id="ARBA00022984"/>
    </source>
</evidence>
<dbReference type="NCBIfam" id="NF001124">
    <property type="entry name" value="PRK00139.1-2"/>
    <property type="match status" value="1"/>
</dbReference>